<dbReference type="Gene3D" id="3.40.50.2300">
    <property type="match status" value="1"/>
</dbReference>
<dbReference type="InterPro" id="IPR027417">
    <property type="entry name" value="P-loop_NTPase"/>
</dbReference>
<dbReference type="GO" id="GO:0043565">
    <property type="term" value="F:sequence-specific DNA binding"/>
    <property type="evidence" value="ECO:0007669"/>
    <property type="project" value="InterPro"/>
</dbReference>
<feature type="domain" description="Response regulatory" evidence="7">
    <location>
        <begin position="60"/>
        <end position="186"/>
    </location>
</feature>
<dbReference type="CDD" id="cd00009">
    <property type="entry name" value="AAA"/>
    <property type="match status" value="1"/>
</dbReference>
<sequence length="527" mass="57924">MSFIKPANEFLAQNAIKQNTLFTLLGESALNKALGNPPHFMQTASISIMRSANQSEPGVNFLIVESDPCSMLLMRQCVEKQFGERLVLSQVSCGNEALALLRQGRNQQRMQSDVILIDIKSISDIHPSLEQAIGRICRFAGSALVLAISDGGSVSSALEAMRAGAHDYLVKPINVKNFAVRISELGHRHGNARALTAIRVGGEANFEGFAGASQQMKIIYEQIERIASSSAPVFITGESGTGKQVCAKALHRRSPRADKPFIAVNCAAVPRHMMEREIFGVAMGAYEGDNSERAGAAELAQGGVLFLDEIGEMDLGVQAKLLRFLQTGSVTRVGQTAPRQVDVRVICATSTNPMQLIAEKKFREDLFYRLHVLPIHLPPLRQRPADILPLAQNFLKRYSAQENKSFTGFSTQSADLVVSREWPGNVRQLQNLIRRIVIMFEGDQVSAKMVGAADIEAREGRLSKDSNAQPHKSRAHGIEPMWRQEQQIIEGALAVYDGNISRAAAALEISPSTIYRKRQAWQDKRQA</sequence>
<dbReference type="GO" id="GO:0005524">
    <property type="term" value="F:ATP binding"/>
    <property type="evidence" value="ECO:0007669"/>
    <property type="project" value="UniProtKB-KW"/>
</dbReference>
<dbReference type="GO" id="GO:0006355">
    <property type="term" value="P:regulation of DNA-templated transcription"/>
    <property type="evidence" value="ECO:0007669"/>
    <property type="project" value="InterPro"/>
</dbReference>
<protein>
    <submittedName>
        <fullName evidence="8">Response regulator of zinc sigma-54-dependent two-component system</fullName>
    </submittedName>
</protein>
<dbReference type="InterPro" id="IPR058031">
    <property type="entry name" value="AAA_lid_NorR"/>
</dbReference>
<keyword evidence="4" id="KW-0238">DNA-binding</keyword>
<dbReference type="PROSITE" id="PS50045">
    <property type="entry name" value="SIGMA54_INTERACT_4"/>
    <property type="match status" value="1"/>
</dbReference>
<evidence type="ECO:0000313" key="8">
    <source>
        <dbReference type="EMBL" id="VAW19291.1"/>
    </source>
</evidence>
<feature type="domain" description="Sigma-54 factor interaction" evidence="6">
    <location>
        <begin position="209"/>
        <end position="438"/>
    </location>
</feature>
<dbReference type="FunFam" id="3.40.50.300:FF:000006">
    <property type="entry name" value="DNA-binding transcriptional regulator NtrC"/>
    <property type="match status" value="1"/>
</dbReference>
<dbReference type="PANTHER" id="PTHR32071">
    <property type="entry name" value="TRANSCRIPTIONAL REGULATORY PROTEIN"/>
    <property type="match status" value="1"/>
</dbReference>
<dbReference type="GO" id="GO:0000160">
    <property type="term" value="P:phosphorelay signal transduction system"/>
    <property type="evidence" value="ECO:0007669"/>
    <property type="project" value="InterPro"/>
</dbReference>
<evidence type="ECO:0000256" key="1">
    <source>
        <dbReference type="ARBA" id="ARBA00022741"/>
    </source>
</evidence>
<dbReference type="Pfam" id="PF25601">
    <property type="entry name" value="AAA_lid_14"/>
    <property type="match status" value="1"/>
</dbReference>
<dbReference type="EMBL" id="UOEO01000107">
    <property type="protein sequence ID" value="VAW19291.1"/>
    <property type="molecule type" value="Genomic_DNA"/>
</dbReference>
<dbReference type="InterPro" id="IPR003593">
    <property type="entry name" value="AAA+_ATPase"/>
</dbReference>
<dbReference type="InterPro" id="IPR002078">
    <property type="entry name" value="Sigma_54_int"/>
</dbReference>
<dbReference type="InterPro" id="IPR025944">
    <property type="entry name" value="Sigma_54_int_dom_CS"/>
</dbReference>
<evidence type="ECO:0000259" key="7">
    <source>
        <dbReference type="PROSITE" id="PS50110"/>
    </source>
</evidence>
<keyword evidence="1" id="KW-0547">Nucleotide-binding</keyword>
<dbReference type="InterPro" id="IPR009057">
    <property type="entry name" value="Homeodomain-like_sf"/>
</dbReference>
<dbReference type="Pfam" id="PF00072">
    <property type="entry name" value="Response_reg"/>
    <property type="match status" value="1"/>
</dbReference>
<reference evidence="8" key="1">
    <citation type="submission" date="2018-06" db="EMBL/GenBank/DDBJ databases">
        <authorList>
            <person name="Zhirakovskaya E."/>
        </authorList>
    </citation>
    <scope>NUCLEOTIDE SEQUENCE</scope>
</reference>
<dbReference type="SMART" id="SM00382">
    <property type="entry name" value="AAA"/>
    <property type="match status" value="1"/>
</dbReference>
<proteinExistence type="predicted"/>
<organism evidence="8">
    <name type="scientific">hydrothermal vent metagenome</name>
    <dbReference type="NCBI Taxonomy" id="652676"/>
    <lineage>
        <taxon>unclassified sequences</taxon>
        <taxon>metagenomes</taxon>
        <taxon>ecological metagenomes</taxon>
    </lineage>
</organism>
<dbReference type="SUPFAM" id="SSF52172">
    <property type="entry name" value="CheY-like"/>
    <property type="match status" value="1"/>
</dbReference>
<dbReference type="SUPFAM" id="SSF46689">
    <property type="entry name" value="Homeodomain-like"/>
    <property type="match status" value="1"/>
</dbReference>
<dbReference type="CDD" id="cd00156">
    <property type="entry name" value="REC"/>
    <property type="match status" value="1"/>
</dbReference>
<name>A0A3B0TKS5_9ZZZZ</name>
<accession>A0A3B0TKS5</accession>
<dbReference type="Pfam" id="PF00158">
    <property type="entry name" value="Sigma54_activat"/>
    <property type="match status" value="1"/>
</dbReference>
<dbReference type="InterPro" id="IPR002197">
    <property type="entry name" value="HTH_Fis"/>
</dbReference>
<dbReference type="Pfam" id="PF02954">
    <property type="entry name" value="HTH_8"/>
    <property type="match status" value="1"/>
</dbReference>
<dbReference type="PROSITE" id="PS00688">
    <property type="entry name" value="SIGMA54_INTERACT_3"/>
    <property type="match status" value="1"/>
</dbReference>
<dbReference type="AlphaFoldDB" id="A0A3B0TKS5"/>
<dbReference type="SMART" id="SM00448">
    <property type="entry name" value="REC"/>
    <property type="match status" value="1"/>
</dbReference>
<evidence type="ECO:0000256" key="5">
    <source>
        <dbReference type="ARBA" id="ARBA00023163"/>
    </source>
</evidence>
<dbReference type="Gene3D" id="1.10.8.60">
    <property type="match status" value="1"/>
</dbReference>
<dbReference type="PROSITE" id="PS50110">
    <property type="entry name" value="RESPONSE_REGULATORY"/>
    <property type="match status" value="1"/>
</dbReference>
<keyword evidence="2" id="KW-0067">ATP-binding</keyword>
<dbReference type="Gene3D" id="1.10.10.60">
    <property type="entry name" value="Homeodomain-like"/>
    <property type="match status" value="1"/>
</dbReference>
<dbReference type="InterPro" id="IPR001789">
    <property type="entry name" value="Sig_transdc_resp-reg_receiver"/>
</dbReference>
<keyword evidence="3" id="KW-0805">Transcription regulation</keyword>
<gene>
    <name evidence="8" type="ORF">MNBD_ALPHA12-858</name>
</gene>
<evidence type="ECO:0000256" key="3">
    <source>
        <dbReference type="ARBA" id="ARBA00023015"/>
    </source>
</evidence>
<evidence type="ECO:0000256" key="4">
    <source>
        <dbReference type="ARBA" id="ARBA00023125"/>
    </source>
</evidence>
<keyword evidence="5" id="KW-0804">Transcription</keyword>
<evidence type="ECO:0000259" key="6">
    <source>
        <dbReference type="PROSITE" id="PS50045"/>
    </source>
</evidence>
<evidence type="ECO:0000256" key="2">
    <source>
        <dbReference type="ARBA" id="ARBA00022840"/>
    </source>
</evidence>
<dbReference type="Gene3D" id="3.40.50.300">
    <property type="entry name" value="P-loop containing nucleotide triphosphate hydrolases"/>
    <property type="match status" value="1"/>
</dbReference>
<dbReference type="PANTHER" id="PTHR32071:SF117">
    <property type="entry name" value="PTS-DEPENDENT DIHYDROXYACETONE KINASE OPERON REGULATORY PROTEIN-RELATED"/>
    <property type="match status" value="1"/>
</dbReference>
<dbReference type="SUPFAM" id="SSF52540">
    <property type="entry name" value="P-loop containing nucleoside triphosphate hydrolases"/>
    <property type="match status" value="1"/>
</dbReference>
<dbReference type="InterPro" id="IPR011006">
    <property type="entry name" value="CheY-like_superfamily"/>
</dbReference>